<evidence type="ECO:0000256" key="2">
    <source>
        <dbReference type="ARBA" id="ARBA00001966"/>
    </source>
</evidence>
<dbReference type="InterPro" id="IPR051793">
    <property type="entry name" value="NADH:flavin_oxidoreductase"/>
</dbReference>
<dbReference type="PRINTS" id="PR00469">
    <property type="entry name" value="PNDRDTASEII"/>
</dbReference>
<evidence type="ECO:0000313" key="12">
    <source>
        <dbReference type="EMBL" id="MBS7528660.1"/>
    </source>
</evidence>
<protein>
    <submittedName>
        <fullName evidence="12">FAD-dependent oxidoreductase</fullName>
    </submittedName>
</protein>
<proteinExistence type="inferred from homology"/>
<dbReference type="InterPro" id="IPR013785">
    <property type="entry name" value="Aldolase_TIM"/>
</dbReference>
<feature type="domain" description="NADH:flavin oxidoreductase/NADH oxidase N-terminal" evidence="10">
    <location>
        <begin position="6"/>
        <end position="331"/>
    </location>
</feature>
<gene>
    <name evidence="12" type="ORF">KHM83_18485</name>
</gene>
<evidence type="ECO:0000256" key="8">
    <source>
        <dbReference type="ARBA" id="ARBA00023004"/>
    </source>
</evidence>
<dbReference type="Gene3D" id="3.50.50.60">
    <property type="entry name" value="FAD/NAD(P)-binding domain"/>
    <property type="match status" value="1"/>
</dbReference>
<evidence type="ECO:0000256" key="1">
    <source>
        <dbReference type="ARBA" id="ARBA00001917"/>
    </source>
</evidence>
<reference evidence="12 13" key="1">
    <citation type="submission" date="2021-05" db="EMBL/GenBank/DDBJ databases">
        <title>Fusibacter ferrireducens sp. nov., an anaerobic, sulfur- and Fe-reducing bacterium isolated from the mangrove sediment.</title>
        <authorList>
            <person name="Qiu D."/>
        </authorList>
    </citation>
    <scope>NUCLEOTIDE SEQUENCE [LARGE SCALE GENOMIC DNA]</scope>
    <source>
        <strain evidence="12 13">DSM 12116</strain>
    </source>
</reference>
<comment type="similarity">
    <text evidence="3">In the N-terminal section; belongs to the NADH:flavin oxidoreductase/NADH oxidase family.</text>
</comment>
<dbReference type="PANTHER" id="PTHR42917:SF2">
    <property type="entry name" value="2,4-DIENOYL-COA REDUCTASE [(2E)-ENOYL-COA-PRODUCING]"/>
    <property type="match status" value="1"/>
</dbReference>
<comment type="caution">
    <text evidence="12">The sequence shown here is derived from an EMBL/GenBank/DDBJ whole genome shotgun (WGS) entry which is preliminary data.</text>
</comment>
<comment type="cofactor">
    <cofactor evidence="1">
        <name>FMN</name>
        <dbReference type="ChEBI" id="CHEBI:58210"/>
    </cofactor>
</comment>
<keyword evidence="13" id="KW-1185">Reference proteome</keyword>
<evidence type="ECO:0000259" key="10">
    <source>
        <dbReference type="Pfam" id="PF00724"/>
    </source>
</evidence>
<keyword evidence="4" id="KW-0285">Flavoprotein</keyword>
<sequence>MNDSILFTPMNINRLEIKNRIIMSAMHLGYAEKKEVSEKDIAFYRARAKGGAGAIVVVAAVNDVAGPADMHSVGHDKYSAGINRLSNEMHVYDAKIFIQLFHAGRNTVSSNIDGKRPLAPSVVASPIYRELPDEMTIEDINTTIDDFGMAALRSKNAGADGVEISCSAGYLLTQFLSPLTNLRNDQYGGTKENRMRFPREVIEKVRNYVGKDYPVILRISASDMMPGGYGIDFMQEFCASLEPGLIDAISVTGGWHESPVPQISAHVPEGGYALLAEAIKRVVKVPVISCNRINNGEIAEEILQKGLAEFVGVARGFLTDAAFANNIRDGKNIRQCVACNKGCIERVLRGKAVQCAFNPEVGNESLSIEKSETKKKVLVIGAGPAGIQAAKTASMRGHETILCTKEDRVGGQLSVASKPPHKSGIDEFIDTTREELKTFNIEIRLNVKVDESVIKAIKPDYVIIATGATPIIPKIEGIEEDYIYTAEDILKGDGNLLQKIRRGKTYIIGGGSVGLETAHYLAENIYTNAASIAYINKYVPKALKSNVYSPLDITVVEMQSKVGKDLGGNRWILLNDLKQQGVKIVTEAKVLSVADHEISIMGKEGKVTDTVDNIILAIGYKVNNGELIQYLETNNMAYSVIGDALKPRNIMEALRDGYLEVMPI</sequence>
<dbReference type="Gene3D" id="3.40.50.720">
    <property type="entry name" value="NAD(P)-binding Rossmann-like Domain"/>
    <property type="match status" value="1"/>
</dbReference>
<organism evidence="12 13">
    <name type="scientific">Fusibacter paucivorans</name>
    <dbReference type="NCBI Taxonomy" id="76009"/>
    <lineage>
        <taxon>Bacteria</taxon>
        <taxon>Bacillati</taxon>
        <taxon>Bacillota</taxon>
        <taxon>Clostridia</taxon>
        <taxon>Eubacteriales</taxon>
        <taxon>Eubacteriales Family XII. Incertae Sedis</taxon>
        <taxon>Fusibacter</taxon>
    </lineage>
</organism>
<keyword evidence="7" id="KW-0560">Oxidoreductase</keyword>
<dbReference type="Gene3D" id="3.20.20.70">
    <property type="entry name" value="Aldolase class I"/>
    <property type="match status" value="1"/>
</dbReference>
<evidence type="ECO:0000256" key="6">
    <source>
        <dbReference type="ARBA" id="ARBA00022723"/>
    </source>
</evidence>
<dbReference type="Pfam" id="PF00724">
    <property type="entry name" value="Oxidored_FMN"/>
    <property type="match status" value="1"/>
</dbReference>
<evidence type="ECO:0000256" key="4">
    <source>
        <dbReference type="ARBA" id="ARBA00022630"/>
    </source>
</evidence>
<evidence type="ECO:0000256" key="9">
    <source>
        <dbReference type="ARBA" id="ARBA00023014"/>
    </source>
</evidence>
<dbReference type="RefSeq" id="WP_213238517.1">
    <property type="nucleotide sequence ID" value="NZ_JAHBCL010000051.1"/>
</dbReference>
<dbReference type="SUPFAM" id="SSF51905">
    <property type="entry name" value="FAD/NAD(P)-binding domain"/>
    <property type="match status" value="1"/>
</dbReference>
<dbReference type="EMBL" id="JAHBCL010000051">
    <property type="protein sequence ID" value="MBS7528660.1"/>
    <property type="molecule type" value="Genomic_DNA"/>
</dbReference>
<dbReference type="Proteomes" id="UP000746471">
    <property type="component" value="Unassembled WGS sequence"/>
</dbReference>
<evidence type="ECO:0000256" key="3">
    <source>
        <dbReference type="ARBA" id="ARBA00011048"/>
    </source>
</evidence>
<keyword evidence="8" id="KW-0408">Iron</keyword>
<dbReference type="InterPro" id="IPR036188">
    <property type="entry name" value="FAD/NAD-bd_sf"/>
</dbReference>
<accession>A0ABS5PU11</accession>
<dbReference type="PRINTS" id="PR00368">
    <property type="entry name" value="FADPNR"/>
</dbReference>
<evidence type="ECO:0000259" key="11">
    <source>
        <dbReference type="Pfam" id="PF07992"/>
    </source>
</evidence>
<name>A0ABS5PU11_9FIRM</name>
<dbReference type="SUPFAM" id="SSF51395">
    <property type="entry name" value="FMN-linked oxidoreductases"/>
    <property type="match status" value="1"/>
</dbReference>
<keyword evidence="9" id="KW-0411">Iron-sulfur</keyword>
<dbReference type="Pfam" id="PF07992">
    <property type="entry name" value="Pyr_redox_2"/>
    <property type="match status" value="1"/>
</dbReference>
<keyword evidence="6" id="KW-0479">Metal-binding</keyword>
<dbReference type="SUPFAM" id="SSF51971">
    <property type="entry name" value="Nucleotide-binding domain"/>
    <property type="match status" value="1"/>
</dbReference>
<evidence type="ECO:0000256" key="7">
    <source>
        <dbReference type="ARBA" id="ARBA00023002"/>
    </source>
</evidence>
<dbReference type="CDD" id="cd02803">
    <property type="entry name" value="OYE_like_FMN_family"/>
    <property type="match status" value="1"/>
</dbReference>
<dbReference type="InterPro" id="IPR001155">
    <property type="entry name" value="OxRdtase_FMN_N"/>
</dbReference>
<comment type="cofactor">
    <cofactor evidence="2">
        <name>[4Fe-4S] cluster</name>
        <dbReference type="ChEBI" id="CHEBI:49883"/>
    </cofactor>
</comment>
<feature type="domain" description="FAD/NAD(P)-binding" evidence="11">
    <location>
        <begin position="375"/>
        <end position="627"/>
    </location>
</feature>
<evidence type="ECO:0000256" key="5">
    <source>
        <dbReference type="ARBA" id="ARBA00022643"/>
    </source>
</evidence>
<dbReference type="InterPro" id="IPR023753">
    <property type="entry name" value="FAD/NAD-binding_dom"/>
</dbReference>
<keyword evidence="5" id="KW-0288">FMN</keyword>
<dbReference type="PANTHER" id="PTHR42917">
    <property type="entry name" value="2,4-DIENOYL-COA REDUCTASE"/>
    <property type="match status" value="1"/>
</dbReference>
<evidence type="ECO:0000313" key="13">
    <source>
        <dbReference type="Proteomes" id="UP000746471"/>
    </source>
</evidence>